<feature type="region of interest" description="Disordered" evidence="1">
    <location>
        <begin position="363"/>
        <end position="404"/>
    </location>
</feature>
<dbReference type="AlphaFoldDB" id="A0A1C3WGI3"/>
<dbReference type="Proteomes" id="UP000199184">
    <property type="component" value="Unassembled WGS sequence"/>
</dbReference>
<evidence type="ECO:0000313" key="3">
    <source>
        <dbReference type="EMBL" id="SCB39028.1"/>
    </source>
</evidence>
<reference evidence="4" key="1">
    <citation type="submission" date="2016-08" db="EMBL/GenBank/DDBJ databases">
        <authorList>
            <person name="Varghese N."/>
            <person name="Submissions Spin"/>
        </authorList>
    </citation>
    <scope>NUCLEOTIDE SEQUENCE [LARGE SCALE GENOMIC DNA]</scope>
    <source>
        <strain evidence="4">ERR11</strain>
    </source>
</reference>
<name>A0A1C3WGI3_9BRAD</name>
<dbReference type="EMBL" id="FMAI01000007">
    <property type="protein sequence ID" value="SCB39028.1"/>
    <property type="molecule type" value="Genomic_DNA"/>
</dbReference>
<evidence type="ECO:0000256" key="2">
    <source>
        <dbReference type="SAM" id="SignalP"/>
    </source>
</evidence>
<keyword evidence="4" id="KW-1185">Reference proteome</keyword>
<feature type="signal peptide" evidence="2">
    <location>
        <begin position="1"/>
        <end position="24"/>
    </location>
</feature>
<proteinExistence type="predicted"/>
<accession>A0A1C3WGI3</accession>
<sequence>MFRPLRIAATALALLAAAVFSAHAAEVSFDDTARFLAGMQPSADSPLVPLTKDPGWQRHAKFFDGAFAQLEQRQLSKIRDWADVNLAAPRPTMFYMFSGPDFLYANTFYSKASTYVLGALEPVGAVPDLTRLPRGAVGAALYNVERSLGSILSFSFFITKQMKVDLHANQVNGTLPILYVFLARSGKTIRNVEMIALDDKGGLHVGDDNPGRNATRGVRITFAGSDGGTRTLYYFSTDLSNAGARNTGFLKFCETLGPGNSLLKSASYLMHSGNFTVVRDWLLANSATIIQDDSGIPLANYGARQWRFFPFGRYLGPIDEFPGRYQERYSELFTRAQPIDFGVGYRWRMHESNLLLAVRVPGTETAPGGEANSSADPTPKPPRPKRLRPPEPIPPPPGRFYWFR</sequence>
<organism evidence="3 4">
    <name type="scientific">Bradyrhizobium shewense</name>
    <dbReference type="NCBI Taxonomy" id="1761772"/>
    <lineage>
        <taxon>Bacteria</taxon>
        <taxon>Pseudomonadati</taxon>
        <taxon>Pseudomonadota</taxon>
        <taxon>Alphaproteobacteria</taxon>
        <taxon>Hyphomicrobiales</taxon>
        <taxon>Nitrobacteraceae</taxon>
        <taxon>Bradyrhizobium</taxon>
    </lineage>
</organism>
<keyword evidence="2" id="KW-0732">Signal</keyword>
<evidence type="ECO:0000313" key="4">
    <source>
        <dbReference type="Proteomes" id="UP000199184"/>
    </source>
</evidence>
<dbReference type="RefSeq" id="WP_091957701.1">
    <property type="nucleotide sequence ID" value="NZ_FMAI01000007.1"/>
</dbReference>
<gene>
    <name evidence="3" type="ORF">GA0061098_1007361</name>
</gene>
<protein>
    <submittedName>
        <fullName evidence="3">Uncharacterized protein</fullName>
    </submittedName>
</protein>
<evidence type="ECO:0000256" key="1">
    <source>
        <dbReference type="SAM" id="MobiDB-lite"/>
    </source>
</evidence>
<feature type="chain" id="PRO_5008685443" evidence="2">
    <location>
        <begin position="25"/>
        <end position="404"/>
    </location>
</feature>